<dbReference type="EMBL" id="SHKX01000017">
    <property type="protein sequence ID" value="RZU36725.1"/>
    <property type="molecule type" value="Genomic_DNA"/>
</dbReference>
<evidence type="ECO:0000313" key="1">
    <source>
        <dbReference type="EMBL" id="RZU36725.1"/>
    </source>
</evidence>
<dbReference type="Proteomes" id="UP000292423">
    <property type="component" value="Unassembled WGS sequence"/>
</dbReference>
<dbReference type="AlphaFoldDB" id="A0A4Q7YJR5"/>
<name>A0A4Q7YJR5_9GAMM</name>
<accession>A0A4Q7YJR5</accession>
<gene>
    <name evidence="1" type="ORF">EV700_3191</name>
</gene>
<reference evidence="1 2" key="1">
    <citation type="submission" date="2019-02" db="EMBL/GenBank/DDBJ databases">
        <title>Genomic Encyclopedia of Type Strains, Phase IV (KMG-IV): sequencing the most valuable type-strain genomes for metagenomic binning, comparative biology and taxonomic classification.</title>
        <authorList>
            <person name="Goeker M."/>
        </authorList>
    </citation>
    <scope>NUCLEOTIDE SEQUENCE [LARGE SCALE GENOMIC DNA]</scope>
    <source>
        <strain evidence="1 2">DSM 105135</strain>
    </source>
</reference>
<proteinExistence type="predicted"/>
<evidence type="ECO:0000313" key="2">
    <source>
        <dbReference type="Proteomes" id="UP000292423"/>
    </source>
</evidence>
<keyword evidence="2" id="KW-1185">Reference proteome</keyword>
<sequence length="40" mass="4430">MLKPYVIFIGSIVVTGDRDSLVISKRFDTSGIPTNQFSRA</sequence>
<protein>
    <submittedName>
        <fullName evidence="1">Uncharacterized protein</fullName>
    </submittedName>
</protein>
<organism evidence="1 2">
    <name type="scientific">Fluviicoccus keumensis</name>
    <dbReference type="NCBI Taxonomy" id="1435465"/>
    <lineage>
        <taxon>Bacteria</taxon>
        <taxon>Pseudomonadati</taxon>
        <taxon>Pseudomonadota</taxon>
        <taxon>Gammaproteobacteria</taxon>
        <taxon>Moraxellales</taxon>
        <taxon>Moraxellaceae</taxon>
        <taxon>Fluviicoccus</taxon>
    </lineage>
</organism>
<comment type="caution">
    <text evidence="1">The sequence shown here is derived from an EMBL/GenBank/DDBJ whole genome shotgun (WGS) entry which is preliminary data.</text>
</comment>